<evidence type="ECO:0000256" key="7">
    <source>
        <dbReference type="SAM" id="Phobius"/>
    </source>
</evidence>
<dbReference type="RefSeq" id="WP_262848101.1">
    <property type="nucleotide sequence ID" value="NZ_JANZYP010000070.1"/>
</dbReference>
<feature type="transmembrane region" description="Helical" evidence="7">
    <location>
        <begin position="262"/>
        <end position="283"/>
    </location>
</feature>
<accession>A0ABV9ELJ1</accession>
<dbReference type="PANTHER" id="PTHR30572:SF4">
    <property type="entry name" value="ABC TRANSPORTER PERMEASE YTRF"/>
    <property type="match status" value="1"/>
</dbReference>
<evidence type="ECO:0000256" key="5">
    <source>
        <dbReference type="ARBA" id="ARBA00023136"/>
    </source>
</evidence>
<evidence type="ECO:0000256" key="6">
    <source>
        <dbReference type="ARBA" id="ARBA00038076"/>
    </source>
</evidence>
<keyword evidence="10" id="KW-1185">Reference proteome</keyword>
<dbReference type="EMBL" id="JBHSFN010000017">
    <property type="protein sequence ID" value="MFC4589699.1"/>
    <property type="molecule type" value="Genomic_DNA"/>
</dbReference>
<organism evidence="9 10">
    <name type="scientific">Sphaerisporangium corydalis</name>
    <dbReference type="NCBI Taxonomy" id="1441875"/>
    <lineage>
        <taxon>Bacteria</taxon>
        <taxon>Bacillati</taxon>
        <taxon>Actinomycetota</taxon>
        <taxon>Actinomycetes</taxon>
        <taxon>Streptosporangiales</taxon>
        <taxon>Streptosporangiaceae</taxon>
        <taxon>Sphaerisporangium</taxon>
    </lineage>
</organism>
<evidence type="ECO:0000256" key="2">
    <source>
        <dbReference type="ARBA" id="ARBA00022475"/>
    </source>
</evidence>
<feature type="domain" description="ABC3 transporter permease C-terminal" evidence="8">
    <location>
        <begin position="704"/>
        <end position="818"/>
    </location>
</feature>
<feature type="transmembrane region" description="Helical" evidence="7">
    <location>
        <begin position="790"/>
        <end position="817"/>
    </location>
</feature>
<keyword evidence="3 7" id="KW-0812">Transmembrane</keyword>
<dbReference type="InterPro" id="IPR003838">
    <property type="entry name" value="ABC3_permease_C"/>
</dbReference>
<feature type="transmembrane region" description="Helical" evidence="7">
    <location>
        <begin position="400"/>
        <end position="420"/>
    </location>
</feature>
<feature type="transmembrane region" description="Helical" evidence="7">
    <location>
        <begin position="752"/>
        <end position="778"/>
    </location>
</feature>
<comment type="similarity">
    <text evidence="6">Belongs to the ABC-4 integral membrane protein family.</text>
</comment>
<evidence type="ECO:0000256" key="3">
    <source>
        <dbReference type="ARBA" id="ARBA00022692"/>
    </source>
</evidence>
<dbReference type="Proteomes" id="UP001595891">
    <property type="component" value="Unassembled WGS sequence"/>
</dbReference>
<protein>
    <submittedName>
        <fullName evidence="9">FtsX-like permease family protein</fullName>
    </submittedName>
</protein>
<keyword evidence="4 7" id="KW-1133">Transmembrane helix</keyword>
<reference evidence="10" key="1">
    <citation type="journal article" date="2019" name="Int. J. Syst. Evol. Microbiol.">
        <title>The Global Catalogue of Microorganisms (GCM) 10K type strain sequencing project: providing services to taxonomists for standard genome sequencing and annotation.</title>
        <authorList>
            <consortium name="The Broad Institute Genomics Platform"/>
            <consortium name="The Broad Institute Genome Sequencing Center for Infectious Disease"/>
            <person name="Wu L."/>
            <person name="Ma J."/>
        </authorList>
    </citation>
    <scope>NUCLEOTIDE SEQUENCE [LARGE SCALE GENOMIC DNA]</scope>
    <source>
        <strain evidence="10">CCUG 49560</strain>
    </source>
</reference>
<keyword evidence="5 7" id="KW-0472">Membrane</keyword>
<feature type="transmembrane region" description="Helical" evidence="7">
    <location>
        <begin position="304"/>
        <end position="329"/>
    </location>
</feature>
<feature type="domain" description="ABC3 transporter permease C-terminal" evidence="8">
    <location>
        <begin position="263"/>
        <end position="379"/>
    </location>
</feature>
<keyword evidence="2" id="KW-1003">Cell membrane</keyword>
<name>A0ABV9ELJ1_9ACTN</name>
<evidence type="ECO:0000256" key="1">
    <source>
        <dbReference type="ARBA" id="ARBA00004651"/>
    </source>
</evidence>
<evidence type="ECO:0000313" key="9">
    <source>
        <dbReference type="EMBL" id="MFC4589699.1"/>
    </source>
</evidence>
<evidence type="ECO:0000313" key="10">
    <source>
        <dbReference type="Proteomes" id="UP001595891"/>
    </source>
</evidence>
<dbReference type="PANTHER" id="PTHR30572">
    <property type="entry name" value="MEMBRANE COMPONENT OF TRANSPORTER-RELATED"/>
    <property type="match status" value="1"/>
</dbReference>
<feature type="transmembrane region" description="Helical" evidence="7">
    <location>
        <begin position="699"/>
        <end position="721"/>
    </location>
</feature>
<feature type="transmembrane region" description="Helical" evidence="7">
    <location>
        <begin position="349"/>
        <end position="371"/>
    </location>
</feature>
<dbReference type="InterPro" id="IPR050250">
    <property type="entry name" value="Macrolide_Exporter_MacB"/>
</dbReference>
<comment type="subcellular location">
    <subcellularLocation>
        <location evidence="1">Cell membrane</location>
        <topology evidence="1">Multi-pass membrane protein</topology>
    </subcellularLocation>
</comment>
<feature type="transmembrane region" description="Helical" evidence="7">
    <location>
        <begin position="426"/>
        <end position="448"/>
    </location>
</feature>
<gene>
    <name evidence="9" type="ORF">ACFO8L_26670</name>
</gene>
<evidence type="ECO:0000256" key="4">
    <source>
        <dbReference type="ARBA" id="ARBA00022989"/>
    </source>
</evidence>
<proteinExistence type="inferred from homology"/>
<evidence type="ECO:0000259" key="8">
    <source>
        <dbReference type="Pfam" id="PF02687"/>
    </source>
</evidence>
<sequence length="829" mass="83688">MIALAWQTVRARMGGFVGSFVALAFGVALLTTSALSALSALGTGDGRAAWLARADVVVAGTASATLTADDATGPPGVADTVESRALPGDLPRRLSTVDGDLVVDHAGYATVEGETGDRIHPWSVAALHRSTWAAGGPPAGPDGIVLTLPTAHRVGDRITAQTAAGHREFVVSGVLGTTAPAAFYTTDAVAAELAGDRIAVIALTARPGTTAAALAGQVRAAAGDQGAGGAVRVLSGRDRVDAAPDPDYQLRTAALIVLGNSAGIGLVVAAFVVASTFAYSVATRRREFGLLRSVGATPRQVGRLVLGEAMTVAVVACLAGAALGYAVAAPFAHWLATVGLAPPGYTARFIWWAVAAAIGVGLLVALVAAWLSARRAGRIRPAEALREATVDQRAMTVGRWIAGLLAVGGAVPLAVAFSALDPAALTGYFFLVVLLLITGCALLSPVLLRPLVWLLTAPAAATGGATGTLVRHSALTAMRRTAATVAPIVITIGLAAGALVGESIITETGRAAAEHRVVASALVSGPVSEGTVAAVARAPGVRAGVAVTDRPVYVYELNPPYDWTGRYVDGPALSRVVHLPVVAGSLDDLTGTDTVAVPVGRRRLGDTLRIALADSTEVSLRVVAVVDDQIDLARTLLLPAALLTGHSGAPLADLVYLDLEPGADTGPAAAAAAAGGGALVPTARFHAVLDAEGDRLNSLATLALLGMALLYTAIGIANTLLMATSGRARDVAVLRLSGATPGQVLRMIGAEAVLVTALGAVLAVVAVVPAVAGLVLALRGKSPEVLVVMPWWPVAAIAGACLVIALTASLVPAVVLVRRRPADLASTWE</sequence>
<feature type="transmembrane region" description="Helical" evidence="7">
    <location>
        <begin position="481"/>
        <end position="500"/>
    </location>
</feature>
<comment type="caution">
    <text evidence="9">The sequence shown here is derived from an EMBL/GenBank/DDBJ whole genome shotgun (WGS) entry which is preliminary data.</text>
</comment>
<dbReference type="Pfam" id="PF02687">
    <property type="entry name" value="FtsX"/>
    <property type="match status" value="2"/>
</dbReference>